<proteinExistence type="inferred from homology"/>
<dbReference type="GO" id="GO:0003735">
    <property type="term" value="F:structural constituent of ribosome"/>
    <property type="evidence" value="ECO:0007669"/>
    <property type="project" value="InterPro"/>
</dbReference>
<dbReference type="Gene3D" id="1.20.5.1150">
    <property type="entry name" value="Ribosomal protein S8"/>
    <property type="match status" value="1"/>
</dbReference>
<evidence type="ECO:0000256" key="4">
    <source>
        <dbReference type="ARBA" id="ARBA00035135"/>
    </source>
</evidence>
<dbReference type="EMBL" id="LBPD01000001">
    <property type="protein sequence ID" value="KKP53044.1"/>
    <property type="molecule type" value="Genomic_DNA"/>
</dbReference>
<dbReference type="GO" id="GO:1990904">
    <property type="term" value="C:ribonucleoprotein complex"/>
    <property type="evidence" value="ECO:0007669"/>
    <property type="project" value="UniProtKB-KW"/>
</dbReference>
<reference evidence="5 6" key="1">
    <citation type="journal article" date="2015" name="Nature">
        <title>rRNA introns, odd ribosomes, and small enigmatic genomes across a large radiation of phyla.</title>
        <authorList>
            <person name="Brown C.T."/>
            <person name="Hug L.A."/>
            <person name="Thomas B.C."/>
            <person name="Sharon I."/>
            <person name="Castelle C.J."/>
            <person name="Singh A."/>
            <person name="Wilkins M.J."/>
            <person name="Williams K.H."/>
            <person name="Banfield J.F."/>
        </authorList>
    </citation>
    <scope>NUCLEOTIDE SEQUENCE [LARGE SCALE GENOMIC DNA]</scope>
</reference>
<keyword evidence="2 5" id="KW-0689">Ribosomal protein</keyword>
<evidence type="ECO:0000313" key="6">
    <source>
        <dbReference type="Proteomes" id="UP000034045"/>
    </source>
</evidence>
<dbReference type="GO" id="GO:0006412">
    <property type="term" value="P:translation"/>
    <property type="evidence" value="ECO:0007669"/>
    <property type="project" value="InterPro"/>
</dbReference>
<dbReference type="InterPro" id="IPR001911">
    <property type="entry name" value="Ribosomal_bS21"/>
</dbReference>
<accession>A0A0G0A8B6</accession>
<comment type="similarity">
    <text evidence="1">Belongs to the bacterial ribosomal protein bS21 family.</text>
</comment>
<evidence type="ECO:0000313" key="5">
    <source>
        <dbReference type="EMBL" id="KKP53044.1"/>
    </source>
</evidence>
<dbReference type="NCBIfam" id="TIGR00030">
    <property type="entry name" value="S21p"/>
    <property type="match status" value="1"/>
</dbReference>
<protein>
    <recommendedName>
        <fullName evidence="4">Small ribosomal subunit protein bS21</fullName>
    </recommendedName>
</protein>
<evidence type="ECO:0000256" key="2">
    <source>
        <dbReference type="ARBA" id="ARBA00022980"/>
    </source>
</evidence>
<keyword evidence="3" id="KW-0687">Ribonucleoprotein</keyword>
<dbReference type="InterPro" id="IPR038380">
    <property type="entry name" value="Ribosomal_bS21_sf"/>
</dbReference>
<dbReference type="Proteomes" id="UP000034045">
    <property type="component" value="Unassembled WGS sequence"/>
</dbReference>
<dbReference type="GO" id="GO:0005840">
    <property type="term" value="C:ribosome"/>
    <property type="evidence" value="ECO:0007669"/>
    <property type="project" value="UniProtKB-KW"/>
</dbReference>
<evidence type="ECO:0000256" key="1">
    <source>
        <dbReference type="ARBA" id="ARBA00006640"/>
    </source>
</evidence>
<sequence>MVFVTKRKGETKDSMFRKFTRSFIDEEIVDTLRKKMFYKKPSLKRKEEEKERMKNRSLKRRKVVFKKVYKRI</sequence>
<gene>
    <name evidence="5" type="ORF">UR42_C0001G0011</name>
</gene>
<organism evidence="5 6">
    <name type="scientific">Candidatus Roizmanbacteria bacterium GW2011_GWA2_33_33</name>
    <dbReference type="NCBI Taxonomy" id="1618476"/>
    <lineage>
        <taxon>Bacteria</taxon>
        <taxon>Candidatus Roizmaniibacteriota</taxon>
    </lineage>
</organism>
<name>A0A0G0A8B6_9BACT</name>
<dbReference type="AlphaFoldDB" id="A0A0G0A8B6"/>
<evidence type="ECO:0000256" key="3">
    <source>
        <dbReference type="ARBA" id="ARBA00023274"/>
    </source>
</evidence>
<dbReference type="Pfam" id="PF01165">
    <property type="entry name" value="Ribosomal_S21"/>
    <property type="match status" value="1"/>
</dbReference>
<comment type="caution">
    <text evidence="5">The sequence shown here is derived from an EMBL/GenBank/DDBJ whole genome shotgun (WGS) entry which is preliminary data.</text>
</comment>